<gene>
    <name evidence="1" type="ORF">CARN7_1270</name>
</gene>
<organism evidence="1">
    <name type="scientific">mine drainage metagenome</name>
    <dbReference type="NCBI Taxonomy" id="410659"/>
    <lineage>
        <taxon>unclassified sequences</taxon>
        <taxon>metagenomes</taxon>
        <taxon>ecological metagenomes</taxon>
    </lineage>
</organism>
<accession>E6QTB7</accession>
<dbReference type="EMBL" id="CABR01000085">
    <property type="protein sequence ID" value="CBI10489.1"/>
    <property type="molecule type" value="Genomic_DNA"/>
</dbReference>
<comment type="caution">
    <text evidence="1">The sequence shown here is derived from an EMBL/GenBank/DDBJ whole genome shotgun (WGS) entry which is preliminary data.</text>
</comment>
<protein>
    <submittedName>
        <fullName evidence="1">Uncharacterized protein</fullName>
    </submittedName>
</protein>
<proteinExistence type="predicted"/>
<dbReference type="AlphaFoldDB" id="E6QTB7"/>
<evidence type="ECO:0000313" key="1">
    <source>
        <dbReference type="EMBL" id="CBI10489.1"/>
    </source>
</evidence>
<reference evidence="1" key="1">
    <citation type="submission" date="2009-10" db="EMBL/GenBank/DDBJ databases">
        <title>Diversity of trophic interactions inside an arsenic-rich microbial ecosystem.</title>
        <authorList>
            <person name="Bertin P.N."/>
            <person name="Heinrich-Salmeron A."/>
            <person name="Pelletier E."/>
            <person name="Goulhen-Chollet F."/>
            <person name="Arsene-Ploetze F."/>
            <person name="Gallien S."/>
            <person name="Calteau A."/>
            <person name="Vallenet D."/>
            <person name="Casiot C."/>
            <person name="Chane-Woon-Ming B."/>
            <person name="Giloteaux L."/>
            <person name="Barakat M."/>
            <person name="Bonnefoy V."/>
            <person name="Bruneel O."/>
            <person name="Chandler M."/>
            <person name="Cleiss J."/>
            <person name="Duran R."/>
            <person name="Elbaz-Poulichet F."/>
            <person name="Fonknechten N."/>
            <person name="Lauga B."/>
            <person name="Mornico D."/>
            <person name="Ortet P."/>
            <person name="Schaeffer C."/>
            <person name="Siguier P."/>
            <person name="Alexander Thil Smith A."/>
            <person name="Van Dorsselaer A."/>
            <person name="Weissenbach J."/>
            <person name="Medigue C."/>
            <person name="Le Paslier D."/>
        </authorList>
    </citation>
    <scope>NUCLEOTIDE SEQUENCE</scope>
</reference>
<name>E6QTB7_9ZZZZ</name>
<sequence>MKTDQYVEALTLMETHLDRLVQIYHADFLMPKIRKRLESFNPNHGTSIEKVLRKLNLTDVEISNVPKPSRAQRIRRVANNAVGRIAVGIGRLFPSNEVERQWVIEIFQATLLQPEYVRAVARFRPYFSLQILLLDIQERYDFSEEYFRQLILDRSSILYLEIKKNQNLSGRHRYRLPKVNRLLRHIFYDVHVAEELGVWRPIGEQMIAELDRLHHGDDGDHYNGPLEDYRERGRWKCPLFIGIRFFDIMVSEAIDQNIQWHMWLYYFTDITNRICRNYYIDPQKVNPNYEFPTPYSFLLYEMVSTLCNWINKVRELPAEQENALLKTVSLQHQNGNPIKSSILVLGECLRTILITENIPARQKRYFGSIVLDLYFEFIRQDALSRYAEVLRAVLVAGGLYERSSERPDYLGEIIKVLVEIDKAHRHDEDVSQLMHIFVHRFIEKFGQVRLSDYVGVEPWQEDSIRLSSGNHAYVVEILGNE</sequence>